<dbReference type="Gene3D" id="1.10.10.750">
    <property type="entry name" value="Ypt/Rab-GAP domain of gyp1p, domain 1"/>
    <property type="match status" value="1"/>
</dbReference>
<dbReference type="SMART" id="SM00164">
    <property type="entry name" value="TBC"/>
    <property type="match status" value="1"/>
</dbReference>
<organism evidence="4 5">
    <name type="scientific">Limulus polyphemus</name>
    <name type="common">Atlantic horseshoe crab</name>
    <dbReference type="NCBI Taxonomy" id="6850"/>
    <lineage>
        <taxon>Eukaryota</taxon>
        <taxon>Metazoa</taxon>
        <taxon>Ecdysozoa</taxon>
        <taxon>Arthropoda</taxon>
        <taxon>Chelicerata</taxon>
        <taxon>Merostomata</taxon>
        <taxon>Xiphosura</taxon>
        <taxon>Limulidae</taxon>
        <taxon>Limulus</taxon>
    </lineage>
</organism>
<dbReference type="InterPro" id="IPR035969">
    <property type="entry name" value="Rab-GAP_TBC_sf"/>
</dbReference>
<dbReference type="InterPro" id="IPR000195">
    <property type="entry name" value="Rab-GAP-TBC_dom"/>
</dbReference>
<keyword evidence="4" id="KW-1185">Reference proteome</keyword>
<evidence type="ECO:0000313" key="5">
    <source>
        <dbReference type="RefSeq" id="XP_013782288.1"/>
    </source>
</evidence>
<dbReference type="Proteomes" id="UP000694941">
    <property type="component" value="Unplaced"/>
</dbReference>
<dbReference type="Gene3D" id="1.10.8.270">
    <property type="entry name" value="putative rabgap domain of human tbc1 domain family member 14 like domains"/>
    <property type="match status" value="1"/>
</dbReference>
<gene>
    <name evidence="5" type="primary">LOC106466542</name>
</gene>
<sequence>MAEVPRASVDPYGFERPDDFDYESYDDFMSNYLGILARRAKKWEDFLGIEKNVKKGTKVKRYIRKGIPREYRGLVWMEVSKAQDLKDADPNLYFTLLSMPIPPEIVESIKIDIPRTFPDNIYFKVDSLDGKRQPLYNVLVAFAQKNPSVGYCQGLNFIAGILLLITEDEETTFWLLRILVEKILPDYYTKDMMGLLTDVEVLGELVRLKVPKVHEHLVSHDVTWALVASKWFICLFAEVLPVETILRIWDCLYYEGSKILFRVGVTLIKKNEEKILAAQNFPDIISVLKSITGDPLVTDCHSLMQAIFKEPGSFPRSLISRLRAQCRIKVLKQKEELKL</sequence>
<dbReference type="Gene3D" id="1.10.472.80">
    <property type="entry name" value="Ypt/Rab-GAP domain of gyp1p, domain 3"/>
    <property type="match status" value="1"/>
</dbReference>
<dbReference type="PROSITE" id="PS50086">
    <property type="entry name" value="TBC_RABGAP"/>
    <property type="match status" value="1"/>
</dbReference>
<dbReference type="PANTHER" id="PTHR47219">
    <property type="entry name" value="RAB GTPASE-ACTIVATING PROTEIN 1-LIKE"/>
    <property type="match status" value="1"/>
</dbReference>
<name>A0ABM1BHU0_LIMPO</name>
<evidence type="ECO:0000256" key="2">
    <source>
        <dbReference type="ARBA" id="ARBA00043879"/>
    </source>
</evidence>
<evidence type="ECO:0000259" key="3">
    <source>
        <dbReference type="PROSITE" id="PS50086"/>
    </source>
</evidence>
<dbReference type="GeneID" id="106466542"/>
<accession>A0ABM1BHU0</accession>
<feature type="domain" description="Rab-GAP TBC" evidence="3">
    <location>
        <begin position="66"/>
        <end position="256"/>
    </location>
</feature>
<dbReference type="SUPFAM" id="SSF47923">
    <property type="entry name" value="Ypt/Rab-GAP domain of gyp1p"/>
    <property type="match status" value="2"/>
</dbReference>
<dbReference type="PANTHER" id="PTHR47219:SF10">
    <property type="entry name" value="GROWTH HORMONE-REGULATED TBC PROTEIN 1"/>
    <property type="match status" value="1"/>
</dbReference>
<dbReference type="InterPro" id="IPR050302">
    <property type="entry name" value="Rab_GAP_TBC_domain"/>
</dbReference>
<evidence type="ECO:0000256" key="1">
    <source>
        <dbReference type="ARBA" id="ARBA00022468"/>
    </source>
</evidence>
<evidence type="ECO:0000313" key="4">
    <source>
        <dbReference type="Proteomes" id="UP000694941"/>
    </source>
</evidence>
<dbReference type="Pfam" id="PF00566">
    <property type="entry name" value="RabGAP-TBC"/>
    <property type="match status" value="1"/>
</dbReference>
<reference evidence="5" key="1">
    <citation type="submission" date="2025-08" db="UniProtKB">
        <authorList>
            <consortium name="RefSeq"/>
        </authorList>
    </citation>
    <scope>IDENTIFICATION</scope>
    <source>
        <tissue evidence="5">Muscle</tissue>
    </source>
</reference>
<proteinExistence type="predicted"/>
<keyword evidence="1" id="KW-0343">GTPase activation</keyword>
<protein>
    <submittedName>
        <fullName evidence="5">Growth hormone-regulated TBC protein 1-A-like isoform X1</fullName>
    </submittedName>
</protein>
<comment type="function">
    <text evidence="2">May act as a GTPase-activating protein for Rab family protein(s).</text>
</comment>
<dbReference type="RefSeq" id="XP_013782288.1">
    <property type="nucleotide sequence ID" value="XM_013926834.2"/>
</dbReference>